<feature type="domain" description="UspA" evidence="2">
    <location>
        <begin position="1"/>
        <end position="139"/>
    </location>
</feature>
<sequence length="286" mass="30695">MTDHVAVGVDGSLGSAEAVEWAVDDAVRRGLPLRIVHVADLGPYELPVRSSQTLADAQALNATRVLADAEMRARKRAQRLEIDTEVLNGAPVRVLREVAKRAVELVIGHRGAGGFAGALLGSVCMQVAGHAHGTVVVVRAVEETRPQEVVVGVDGSENSHPALDYAFEQARLREGALRALHAWQPPSFAFIPNLSSHELDDLRRVHQELLEEQIAPWRESHPQVGVVPDLWCAHPVEALTEASGRARLVVVGSHGRGALRGTLLGSVSRALLARAACPVAVIRPRQ</sequence>
<dbReference type="SUPFAM" id="SSF52402">
    <property type="entry name" value="Adenine nucleotide alpha hydrolases-like"/>
    <property type="match status" value="2"/>
</dbReference>
<dbReference type="RefSeq" id="WP_093260860.1">
    <property type="nucleotide sequence ID" value="NZ_FNKK01000002.1"/>
</dbReference>
<feature type="domain" description="UspA" evidence="2">
    <location>
        <begin position="148"/>
        <end position="283"/>
    </location>
</feature>
<evidence type="ECO:0000313" key="4">
    <source>
        <dbReference type="Proteomes" id="UP000217103"/>
    </source>
</evidence>
<dbReference type="STRING" id="35622.SAMN04489764_3946"/>
<name>A0A1H1GZS8_9ACTN</name>
<dbReference type="InterPro" id="IPR006016">
    <property type="entry name" value="UspA"/>
</dbReference>
<dbReference type="InterPro" id="IPR006015">
    <property type="entry name" value="Universal_stress_UspA"/>
</dbReference>
<accession>A0A1H1GZS8</accession>
<organism evidence="3 4">
    <name type="scientific">Thermostaphylospora chromogena</name>
    <dbReference type="NCBI Taxonomy" id="35622"/>
    <lineage>
        <taxon>Bacteria</taxon>
        <taxon>Bacillati</taxon>
        <taxon>Actinomycetota</taxon>
        <taxon>Actinomycetes</taxon>
        <taxon>Streptosporangiales</taxon>
        <taxon>Thermomonosporaceae</taxon>
        <taxon>Thermostaphylospora</taxon>
    </lineage>
</organism>
<dbReference type="EMBL" id="FNKK01000002">
    <property type="protein sequence ID" value="SDR18684.1"/>
    <property type="molecule type" value="Genomic_DNA"/>
</dbReference>
<dbReference type="Proteomes" id="UP000217103">
    <property type="component" value="Unassembled WGS sequence"/>
</dbReference>
<dbReference type="Gene3D" id="3.40.50.620">
    <property type="entry name" value="HUPs"/>
    <property type="match status" value="2"/>
</dbReference>
<dbReference type="OrthoDB" id="9816117at2"/>
<proteinExistence type="inferred from homology"/>
<evidence type="ECO:0000259" key="2">
    <source>
        <dbReference type="Pfam" id="PF00582"/>
    </source>
</evidence>
<evidence type="ECO:0000313" key="3">
    <source>
        <dbReference type="EMBL" id="SDR18684.1"/>
    </source>
</evidence>
<dbReference type="PANTHER" id="PTHR46268:SF6">
    <property type="entry name" value="UNIVERSAL STRESS PROTEIN UP12"/>
    <property type="match status" value="1"/>
</dbReference>
<protein>
    <submittedName>
        <fullName evidence="3">Nucleotide-binding universal stress protein, UspA family</fullName>
    </submittedName>
</protein>
<keyword evidence="4" id="KW-1185">Reference proteome</keyword>
<evidence type="ECO:0000256" key="1">
    <source>
        <dbReference type="ARBA" id="ARBA00008791"/>
    </source>
</evidence>
<dbReference type="PRINTS" id="PR01438">
    <property type="entry name" value="UNVRSLSTRESS"/>
</dbReference>
<comment type="similarity">
    <text evidence="1">Belongs to the universal stress protein A family.</text>
</comment>
<reference evidence="3 4" key="1">
    <citation type="submission" date="2016-10" db="EMBL/GenBank/DDBJ databases">
        <authorList>
            <person name="de Groot N.N."/>
        </authorList>
    </citation>
    <scope>NUCLEOTIDE SEQUENCE [LARGE SCALE GENOMIC DNA]</scope>
    <source>
        <strain evidence="3 4">DSM 43794</strain>
    </source>
</reference>
<dbReference type="Pfam" id="PF00582">
    <property type="entry name" value="Usp"/>
    <property type="match status" value="2"/>
</dbReference>
<dbReference type="PANTHER" id="PTHR46268">
    <property type="entry name" value="STRESS RESPONSE PROTEIN NHAX"/>
    <property type="match status" value="1"/>
</dbReference>
<gene>
    <name evidence="3" type="ORF">SAMN04489764_3946</name>
</gene>
<dbReference type="InterPro" id="IPR014729">
    <property type="entry name" value="Rossmann-like_a/b/a_fold"/>
</dbReference>
<dbReference type="AlphaFoldDB" id="A0A1H1GZS8"/>